<dbReference type="Proteomes" id="UP001139410">
    <property type="component" value="Unassembled WGS sequence"/>
</dbReference>
<protein>
    <recommendedName>
        <fullName evidence="3">RapA2 cadherin-like domain-containing protein</fullName>
    </recommendedName>
</protein>
<dbReference type="RefSeq" id="WP_235067131.1">
    <property type="nucleotide sequence ID" value="NZ_JAKFGM010000001.1"/>
</dbReference>
<organism evidence="1 2">
    <name type="scientific">Sphingomonas cremea</name>
    <dbReference type="NCBI Taxonomy" id="2904799"/>
    <lineage>
        <taxon>Bacteria</taxon>
        <taxon>Pseudomonadati</taxon>
        <taxon>Pseudomonadota</taxon>
        <taxon>Alphaproteobacteria</taxon>
        <taxon>Sphingomonadales</taxon>
        <taxon>Sphingomonadaceae</taxon>
        <taxon>Sphingomonas</taxon>
    </lineage>
</organism>
<sequence length="214" mass="22273">MATQMTGGGSTTSFTNTPQAKDDYYAFLEDTLRNNATLYNIATNTIFLDVMSNDLGGSAKSLFSVEDGDGNPITADYELLAKDVSSCGISPWEATLGGNWVRINNGKIEYRIADGSGIPGQGADVNSLGAGQVFCDQFVYAIRLGNGTLSEATVKINITGANDDVVLRAVTDATISDTAANDVFPNVTGTLTSTDPDIGDVPTYGLAGSSASLE</sequence>
<evidence type="ECO:0000313" key="1">
    <source>
        <dbReference type="EMBL" id="MCF2514678.1"/>
    </source>
</evidence>
<proteinExistence type="predicted"/>
<feature type="non-terminal residue" evidence="1">
    <location>
        <position position="214"/>
    </location>
</feature>
<name>A0A9X1QJ40_9SPHN</name>
<evidence type="ECO:0000313" key="2">
    <source>
        <dbReference type="Proteomes" id="UP001139410"/>
    </source>
</evidence>
<comment type="caution">
    <text evidence="1">The sequence shown here is derived from an EMBL/GenBank/DDBJ whole genome shotgun (WGS) entry which is preliminary data.</text>
</comment>
<reference evidence="1" key="1">
    <citation type="submission" date="2022-01" db="EMBL/GenBank/DDBJ databases">
        <authorList>
            <person name="Jo J.-H."/>
            <person name="Im W.-T."/>
        </authorList>
    </citation>
    <scope>NUCLEOTIDE SEQUENCE</scope>
    <source>
        <strain evidence="1">G124</strain>
    </source>
</reference>
<accession>A0A9X1QJ40</accession>
<evidence type="ECO:0008006" key="3">
    <source>
        <dbReference type="Google" id="ProtNLM"/>
    </source>
</evidence>
<dbReference type="AlphaFoldDB" id="A0A9X1QJ40"/>
<dbReference type="EMBL" id="JAKFGM010000001">
    <property type="protein sequence ID" value="MCF2514678.1"/>
    <property type="molecule type" value="Genomic_DNA"/>
</dbReference>
<gene>
    <name evidence="1" type="ORF">LVY65_06320</name>
</gene>
<keyword evidence="2" id="KW-1185">Reference proteome</keyword>